<proteinExistence type="predicted"/>
<dbReference type="Pfam" id="PF07228">
    <property type="entry name" value="SpoIIE"/>
    <property type="match status" value="1"/>
</dbReference>
<dbReference type="InterPro" id="IPR000719">
    <property type="entry name" value="Prot_kinase_dom"/>
</dbReference>
<feature type="domain" description="Protein kinase" evidence="2">
    <location>
        <begin position="7"/>
        <end position="284"/>
    </location>
</feature>
<dbReference type="PANTHER" id="PTHR43642:SF1">
    <property type="entry name" value="HYBRID SIGNAL TRANSDUCTION HISTIDINE KINASE G"/>
    <property type="match status" value="1"/>
</dbReference>
<dbReference type="Gene3D" id="3.30.450.40">
    <property type="match status" value="1"/>
</dbReference>
<dbReference type="SMART" id="SM00065">
    <property type="entry name" value="GAF"/>
    <property type="match status" value="1"/>
</dbReference>
<protein>
    <submittedName>
        <fullName evidence="3">AAA family ATPase</fullName>
    </submittedName>
</protein>
<dbReference type="Gene3D" id="3.60.40.10">
    <property type="entry name" value="PPM-type phosphatase domain"/>
    <property type="match status" value="1"/>
</dbReference>
<dbReference type="InterPro" id="IPR029016">
    <property type="entry name" value="GAF-like_dom_sf"/>
</dbReference>
<feature type="coiled-coil region" evidence="1">
    <location>
        <begin position="1488"/>
        <end position="1522"/>
    </location>
</feature>
<evidence type="ECO:0000259" key="2">
    <source>
        <dbReference type="PROSITE" id="PS50011"/>
    </source>
</evidence>
<dbReference type="Gene3D" id="1.10.510.10">
    <property type="entry name" value="Transferase(Phosphotransferase) domain 1"/>
    <property type="match status" value="1"/>
</dbReference>
<dbReference type="Pfam" id="PF00069">
    <property type="entry name" value="Pkinase"/>
    <property type="match status" value="1"/>
</dbReference>
<dbReference type="PANTHER" id="PTHR43642">
    <property type="entry name" value="HYBRID SIGNAL TRANSDUCTION HISTIDINE KINASE G"/>
    <property type="match status" value="1"/>
</dbReference>
<keyword evidence="4" id="KW-1185">Reference proteome</keyword>
<dbReference type="SUPFAM" id="SSF81606">
    <property type="entry name" value="PP2C-like"/>
    <property type="match status" value="1"/>
</dbReference>
<dbReference type="PROSITE" id="PS50011">
    <property type="entry name" value="PROTEIN_KINASE_DOM"/>
    <property type="match status" value="1"/>
</dbReference>
<organism evidence="3 4">
    <name type="scientific">Laspinema olomoucense D3b</name>
    <dbReference type="NCBI Taxonomy" id="2953688"/>
    <lineage>
        <taxon>Bacteria</taxon>
        <taxon>Bacillati</taxon>
        <taxon>Cyanobacteriota</taxon>
        <taxon>Cyanophyceae</taxon>
        <taxon>Oscillatoriophycideae</taxon>
        <taxon>Oscillatoriales</taxon>
        <taxon>Laspinemataceae</taxon>
        <taxon>Laspinema</taxon>
        <taxon>Laspinema olomoucense</taxon>
    </lineage>
</organism>
<dbReference type="InterPro" id="IPR041664">
    <property type="entry name" value="AAA_16"/>
</dbReference>
<dbReference type="InterPro" id="IPR003018">
    <property type="entry name" value="GAF"/>
</dbReference>
<dbReference type="InterPro" id="IPR001932">
    <property type="entry name" value="PPM-type_phosphatase-like_dom"/>
</dbReference>
<sequence length="1768" mass="199254">MLKIPGYHNLSEIYNSENTVVYRGLQESDNQSVILKFIKSEYPSLEQIARYKLEYEINKKLLQVEGVVKSYHLENYQNHWLIISEDFGGESLKSSREEISGNLKLFLSIAIQVTDTLGQIHQANIIHKDLNPLNIVYNRQTEKAKIIDFGISTLFSRENPTFKNPNVIEGTLAYMSPEQTGRMNRALDYRTDFYSLGVTFYELLTQQLPFPTQDALELVYCHIAKQPIPPRQINPEIPEAVSALVMKLLAKTAEERYQSAWGLASDLQNCLNQLEETGSIQPFTLGEHDSSSRFQIPQKLYGREAEIELLLEASDRLNDPALNGGKEMMLISGYSGIGKSALVREIYKPLTQERGYFISGKFDQLQRNIPYGAIAQAFATLIRQLLTETPEQIEQWRSQLVEALGVNAQIMVDLIGELELIIGTQPPVSPLPPRESQNRFNLVFQNFIKVFTQKEHPLIIFLDDLQWADAASLKIIHQLMTRADSQYFLLIGCYRDNEVSATDPLMLTLSEIRESGASVTHISLTPLGLADISELIADALKRETSEVLPLSELVLQKTNGNPFFITEFLEKLYADHLLSFEVNTRRWQWDLTQIKSAKITNNVVELMVLKIQSLPEAAQKLVKLAACIGNQFDLLTLSLLDESTPSAIAHHLFDAVELGLIFTRSEDLNWIDAETEVSHLSNCYRFVHDRIQQAAYTLLDPESQRAIHLKIGRGLLKNTPEGEWGANLFEIIDHLNLGQGLITEPEERIKLAELNLSAGKKAKESTAYAAAWEYLQFGVSYLPEGCWTAHYDLSLALHKQWAEVEYLKGNFEAAEELITLVLARSHTDLEKAKIYNLAIVQYTLQFKYAEGIEAGRKALQLLGIDLPQSDFQSALMLEVGTIEKELGDREIASLIQQPQMADPDQIIAIQLLVNLLAVSYIINLELYSIIVAKIVQTSLKHGHSRESAQGYSTYGFLMCCFGNYRLGEEFGTLAVDLSEQFNDPALKCKNYTVVGGLIYPWVKPLKASDSLLSEGYKTGWLSGEFQYIGYILQFQAIRLFCRGTHLPDAWTELSNFLAVTQETQNQWATDNILGFKIGLANLLGHTTDEFTFEVDEISESAYLSSSQEHQSWQGICYYKIVKFAILYLYGAFAEAINLAPDIAQLLPTITGNIIVADYNFYHSLTLAALYPPASSSDSALYLQQLETNQTQMKIWAENCPETFQHKFLLVSAEIARILGEDLEAMELYDRAITQASEQEFIHHEAIAHELAGKFWWNKGKEDFAAVYLKKSHYKYQLWGATRKVEQLVQQYPAILAQRSRKASGELQTTVTLTSTDSQRGEVLDFATIMKASQAIASEIHLDKLLTQLIKITLENAGAQQGFLILSDHQQLMIEGSGTMDSEIEVLQSIPVHQSQQLPHSIIQYVARTQQSVVLNDATTSEMFASDAYIIEQQPKSVLCSPIVNRGTLVGILYLENNLTSEAFTPDRLELLNVVSAQAAISIENAQLYQNLETKVEERTAQLAEANQEITLLNERLKAENLRMSAELDVTRKLQKMVLPKERELQQIPDLEISGFMEPAEEVGGDYYDVLFHEGGVKFAIGDVTGHGLESGMLMIMAQMAVRTLLESEENDPIRFLEIINRAIYKNVERMNINKNMTLAILDYHQGELKISGQHEEAIIVRAGGEIERIDTLDLGLYVGLEPDIGDFLNHTEFQLNPGDGVVLYTDGITEAEDINGVQYGLERLCEVVSASWNLSAHEMRERIIDDLMGYIGTQKVYDDITLLVIKQK</sequence>
<dbReference type="InterPro" id="IPR011009">
    <property type="entry name" value="Kinase-like_dom_sf"/>
</dbReference>
<dbReference type="Gene3D" id="3.40.50.300">
    <property type="entry name" value="P-loop containing nucleotide triphosphate hydrolases"/>
    <property type="match status" value="1"/>
</dbReference>
<dbReference type="SUPFAM" id="SSF55781">
    <property type="entry name" value="GAF domain-like"/>
    <property type="match status" value="1"/>
</dbReference>
<evidence type="ECO:0000313" key="4">
    <source>
        <dbReference type="Proteomes" id="UP001525961"/>
    </source>
</evidence>
<keyword evidence="1" id="KW-0175">Coiled coil</keyword>
<dbReference type="Pfam" id="PF01590">
    <property type="entry name" value="GAF"/>
    <property type="match status" value="1"/>
</dbReference>
<dbReference type="InterPro" id="IPR027417">
    <property type="entry name" value="P-loop_NTPase"/>
</dbReference>
<dbReference type="RefSeq" id="WP_261235643.1">
    <property type="nucleotide sequence ID" value="NZ_JAMXFA010000014.1"/>
</dbReference>
<dbReference type="InterPro" id="IPR036457">
    <property type="entry name" value="PPM-type-like_dom_sf"/>
</dbReference>
<name>A0ABT2N7H7_9CYAN</name>
<dbReference type="SUPFAM" id="SSF52540">
    <property type="entry name" value="P-loop containing nucleoside triphosphate hydrolases"/>
    <property type="match status" value="1"/>
</dbReference>
<dbReference type="CDD" id="cd14014">
    <property type="entry name" value="STKc_PknB_like"/>
    <property type="match status" value="1"/>
</dbReference>
<reference evidence="3 4" key="1">
    <citation type="journal article" date="2022" name="Front. Microbiol.">
        <title>High genomic differentiation and limited gene flow indicate recent cryptic speciation within the genus Laspinema (cyanobacteria).</title>
        <authorList>
            <person name="Stanojkovic A."/>
            <person name="Skoupy S."/>
            <person name="Skaloud P."/>
            <person name="Dvorak P."/>
        </authorList>
    </citation>
    <scope>NUCLEOTIDE SEQUENCE [LARGE SCALE GENOMIC DNA]</scope>
    <source>
        <strain evidence="3 4">D3b</strain>
    </source>
</reference>
<dbReference type="Pfam" id="PF13191">
    <property type="entry name" value="AAA_16"/>
    <property type="match status" value="1"/>
</dbReference>
<dbReference type="InterPro" id="IPR053159">
    <property type="entry name" value="Hybrid_Histidine_Kinase"/>
</dbReference>
<dbReference type="SMART" id="SM00331">
    <property type="entry name" value="PP2C_SIG"/>
    <property type="match status" value="1"/>
</dbReference>
<evidence type="ECO:0000313" key="3">
    <source>
        <dbReference type="EMBL" id="MCT7978542.1"/>
    </source>
</evidence>
<dbReference type="SUPFAM" id="SSF56112">
    <property type="entry name" value="Protein kinase-like (PK-like)"/>
    <property type="match status" value="1"/>
</dbReference>
<gene>
    <name evidence="3" type="ORF">NG792_12560</name>
</gene>
<dbReference type="Proteomes" id="UP001525961">
    <property type="component" value="Unassembled WGS sequence"/>
</dbReference>
<comment type="caution">
    <text evidence="3">The sequence shown here is derived from an EMBL/GenBank/DDBJ whole genome shotgun (WGS) entry which is preliminary data.</text>
</comment>
<accession>A0ABT2N7H7</accession>
<dbReference type="EMBL" id="JAMXFA010000014">
    <property type="protein sequence ID" value="MCT7978542.1"/>
    <property type="molecule type" value="Genomic_DNA"/>
</dbReference>
<evidence type="ECO:0000256" key="1">
    <source>
        <dbReference type="SAM" id="Coils"/>
    </source>
</evidence>